<evidence type="ECO:0000256" key="2">
    <source>
        <dbReference type="ARBA" id="ARBA00022475"/>
    </source>
</evidence>
<keyword evidence="6 10" id="KW-1133">Transmembrane helix</keyword>
<keyword evidence="8 10" id="KW-0675">Receptor</keyword>
<protein>
    <recommendedName>
        <fullName evidence="10">Odorant receptor</fullName>
    </recommendedName>
</protein>
<evidence type="ECO:0000256" key="1">
    <source>
        <dbReference type="ARBA" id="ARBA00004651"/>
    </source>
</evidence>
<keyword evidence="7 10" id="KW-0472">Membrane</keyword>
<reference evidence="11 12" key="1">
    <citation type="submission" date="2024-08" db="EMBL/GenBank/DDBJ databases">
        <authorList>
            <person name="Will J Nash"/>
            <person name="Angela Man"/>
            <person name="Seanna McTaggart"/>
            <person name="Kendall Baker"/>
            <person name="Tom Barker"/>
            <person name="Leah Catchpole"/>
            <person name="Alex Durrant"/>
            <person name="Karim Gharbi"/>
            <person name="Naomi Irish"/>
            <person name="Gemy Kaithakottil"/>
            <person name="Debby Ku"/>
            <person name="Aaliyah Providence"/>
            <person name="Felix Shaw"/>
            <person name="David Swarbreck"/>
            <person name="Chris Watkins"/>
            <person name="Ann M. McCartney"/>
            <person name="Giulio Formenti"/>
            <person name="Alice Mouton"/>
            <person name="Noel Vella"/>
            <person name="Bjorn M von Reumont"/>
            <person name="Adriana Vella"/>
            <person name="Wilfried Haerty"/>
        </authorList>
    </citation>
    <scope>NUCLEOTIDE SEQUENCE [LARGE SCALE GENOMIC DNA]</scope>
</reference>
<keyword evidence="2" id="KW-1003">Cell membrane</keyword>
<evidence type="ECO:0000256" key="8">
    <source>
        <dbReference type="ARBA" id="ARBA00023170"/>
    </source>
</evidence>
<evidence type="ECO:0000256" key="10">
    <source>
        <dbReference type="RuleBase" id="RU351113"/>
    </source>
</evidence>
<dbReference type="PANTHER" id="PTHR21137">
    <property type="entry name" value="ODORANT RECEPTOR"/>
    <property type="match status" value="1"/>
</dbReference>
<sequence>MRLRFINLPPTQCQSFSRATSLARLRYLSIKHTMNNNYQNDVNSSLKYCRMFLKIIGIWPSINGRANKIENFTSILLIAVCVINMSLVVIPAGYNFFYVTDVHLRILLLGPVCYFVASTIKYCCLILKASAIKHCIEQIEKDWKLLENEEYRGIMVDNVIIAHKLTVVFSGQMYFLAMTHSIASPFWSDPYQLSDNSTIRPLIYPGLNLFIDISNTLKYELVHTMHCVYAFISVSIESVFAALVVSFVAHACGMFQIRMTQLGYLVDETKGKDKKNENLLAVIVYGHVEALRYAKSISKALQELYFFNIVSTTIVICAMGYLCIVARKNNDIVAIGTYIGAWFSLSFNMFVMCYAGERLLEQGEKFGDATYNIKWYDLPQKRELDLILLIAIAKFPPKLTGGKIFEISVNTFGTVVKTSFAYLNLCQAITE</sequence>
<comment type="caution">
    <text evidence="10">Lacks conserved residue(s) required for the propagation of feature annotation.</text>
</comment>
<evidence type="ECO:0000256" key="4">
    <source>
        <dbReference type="ARBA" id="ARBA00022692"/>
    </source>
</evidence>
<keyword evidence="9 10" id="KW-0807">Transducer</keyword>
<evidence type="ECO:0000256" key="6">
    <source>
        <dbReference type="ARBA" id="ARBA00022989"/>
    </source>
</evidence>
<accession>A0ABP1N6N2</accession>
<keyword evidence="12" id="KW-1185">Reference proteome</keyword>
<evidence type="ECO:0000256" key="9">
    <source>
        <dbReference type="ARBA" id="ARBA00023224"/>
    </source>
</evidence>
<feature type="transmembrane region" description="Helical" evidence="10">
    <location>
        <begin position="75"/>
        <end position="94"/>
    </location>
</feature>
<evidence type="ECO:0000256" key="3">
    <source>
        <dbReference type="ARBA" id="ARBA00022606"/>
    </source>
</evidence>
<evidence type="ECO:0000256" key="7">
    <source>
        <dbReference type="ARBA" id="ARBA00023136"/>
    </source>
</evidence>
<organism evidence="11 12">
    <name type="scientific">Xylocopa violacea</name>
    <name type="common">Violet carpenter bee</name>
    <name type="synonym">Apis violacea</name>
    <dbReference type="NCBI Taxonomy" id="135666"/>
    <lineage>
        <taxon>Eukaryota</taxon>
        <taxon>Metazoa</taxon>
        <taxon>Ecdysozoa</taxon>
        <taxon>Arthropoda</taxon>
        <taxon>Hexapoda</taxon>
        <taxon>Insecta</taxon>
        <taxon>Pterygota</taxon>
        <taxon>Neoptera</taxon>
        <taxon>Endopterygota</taxon>
        <taxon>Hymenoptera</taxon>
        <taxon>Apocrita</taxon>
        <taxon>Aculeata</taxon>
        <taxon>Apoidea</taxon>
        <taxon>Anthophila</taxon>
        <taxon>Apidae</taxon>
        <taxon>Xylocopa</taxon>
        <taxon>Xylocopa</taxon>
    </lineage>
</organism>
<dbReference type="InterPro" id="IPR004117">
    <property type="entry name" value="7tm6_olfct_rcpt"/>
</dbReference>
<dbReference type="PANTHER" id="PTHR21137:SF35">
    <property type="entry name" value="ODORANT RECEPTOR 19A-RELATED"/>
    <property type="match status" value="1"/>
</dbReference>
<dbReference type="Pfam" id="PF02949">
    <property type="entry name" value="7tm_6"/>
    <property type="match status" value="1"/>
</dbReference>
<keyword evidence="3 10" id="KW-0716">Sensory transduction</keyword>
<comment type="subcellular location">
    <subcellularLocation>
        <location evidence="1 10">Cell membrane</location>
        <topology evidence="1 10">Multi-pass membrane protein</topology>
    </subcellularLocation>
</comment>
<dbReference type="EMBL" id="CAXAJV020001287">
    <property type="protein sequence ID" value="CAL7936641.1"/>
    <property type="molecule type" value="Genomic_DNA"/>
</dbReference>
<evidence type="ECO:0000313" key="11">
    <source>
        <dbReference type="EMBL" id="CAL7936641.1"/>
    </source>
</evidence>
<gene>
    <name evidence="11" type="ORF">XYLVIOL_LOCUS2280</name>
</gene>
<evidence type="ECO:0000313" key="12">
    <source>
        <dbReference type="Proteomes" id="UP001642520"/>
    </source>
</evidence>
<keyword evidence="4 10" id="KW-0812">Transmembrane</keyword>
<feature type="transmembrane region" description="Helical" evidence="10">
    <location>
        <begin position="333"/>
        <end position="355"/>
    </location>
</feature>
<comment type="caution">
    <text evidence="11">The sequence shown here is derived from an EMBL/GenBank/DDBJ whole genome shotgun (WGS) entry which is preliminary data.</text>
</comment>
<feature type="transmembrane region" description="Helical" evidence="10">
    <location>
        <begin position="106"/>
        <end position="127"/>
    </location>
</feature>
<name>A0ABP1N6N2_XYLVO</name>
<feature type="transmembrane region" description="Helical" evidence="10">
    <location>
        <begin position="305"/>
        <end position="327"/>
    </location>
</feature>
<feature type="transmembrane region" description="Helical" evidence="10">
    <location>
        <begin position="228"/>
        <end position="249"/>
    </location>
</feature>
<feature type="transmembrane region" description="Helical" evidence="10">
    <location>
        <begin position="165"/>
        <end position="187"/>
    </location>
</feature>
<dbReference type="Proteomes" id="UP001642520">
    <property type="component" value="Unassembled WGS sequence"/>
</dbReference>
<evidence type="ECO:0000256" key="5">
    <source>
        <dbReference type="ARBA" id="ARBA00022725"/>
    </source>
</evidence>
<proteinExistence type="inferred from homology"/>
<comment type="similarity">
    <text evidence="10">Belongs to the insect chemoreceptor superfamily. Heteromeric odorant receptor channel (TC 1.A.69) family.</text>
</comment>
<keyword evidence="5 10" id="KW-0552">Olfaction</keyword>